<feature type="domain" description="ABC transporter" evidence="6">
    <location>
        <begin position="6"/>
        <end position="223"/>
    </location>
</feature>
<comment type="caution">
    <text evidence="7">The sequence shown here is derived from an EMBL/GenBank/DDBJ whole genome shotgun (WGS) entry which is preliminary data.</text>
</comment>
<evidence type="ECO:0000256" key="5">
    <source>
        <dbReference type="ARBA" id="ARBA00022970"/>
    </source>
</evidence>
<evidence type="ECO:0000256" key="4">
    <source>
        <dbReference type="ARBA" id="ARBA00022840"/>
    </source>
</evidence>
<evidence type="ECO:0000259" key="6">
    <source>
        <dbReference type="PROSITE" id="PS50893"/>
    </source>
</evidence>
<keyword evidence="4 7" id="KW-0067">ATP-binding</keyword>
<organism evidence="7 8">
    <name type="scientific">Alcaligenes endophyticus</name>
    <dbReference type="NCBI Taxonomy" id="1929088"/>
    <lineage>
        <taxon>Bacteria</taxon>
        <taxon>Pseudomonadati</taxon>
        <taxon>Pseudomonadota</taxon>
        <taxon>Betaproteobacteria</taxon>
        <taxon>Burkholderiales</taxon>
        <taxon>Alcaligenaceae</taxon>
        <taxon>Alcaligenes</taxon>
    </lineage>
</organism>
<dbReference type="PANTHER" id="PTHR43820">
    <property type="entry name" value="HIGH-AFFINITY BRANCHED-CHAIN AMINO ACID TRANSPORT ATP-BINDING PROTEIN LIVF"/>
    <property type="match status" value="1"/>
</dbReference>
<keyword evidence="5" id="KW-0029">Amino-acid transport</keyword>
<gene>
    <name evidence="7" type="ORF">LMS43_05815</name>
</gene>
<dbReference type="RefSeq" id="WP_266124504.1">
    <property type="nucleotide sequence ID" value="NZ_JAJHNU010000001.1"/>
</dbReference>
<dbReference type="GO" id="GO:0005524">
    <property type="term" value="F:ATP binding"/>
    <property type="evidence" value="ECO:0007669"/>
    <property type="project" value="UniProtKB-KW"/>
</dbReference>
<dbReference type="InterPro" id="IPR027417">
    <property type="entry name" value="P-loop_NTPase"/>
</dbReference>
<dbReference type="PROSITE" id="PS50893">
    <property type="entry name" value="ABC_TRANSPORTER_2"/>
    <property type="match status" value="1"/>
</dbReference>
<sequence>MLPPALEINNLHVQTNQRQVLHNIALTANKNEFITLLSPDATDRSTLLEAIAGINTERQGSIRIHGTESSHLSTAQVAELGIAYKSKARTAALQLSCEDNLLLPLDDVPSSFGGGMSLAEIYELFPALHQKRSLPVAQLSAGEQQMLAIARILRTGANLLLLDDVSAGLAPISAASLARSLDGLKKLGYTIVMAEQNVHFAAHLSDRFYLLESGTILRSEPPQ</sequence>
<dbReference type="InterPro" id="IPR003439">
    <property type="entry name" value="ABC_transporter-like_ATP-bd"/>
</dbReference>
<accession>A0ABT8EHN5</accession>
<evidence type="ECO:0000256" key="1">
    <source>
        <dbReference type="ARBA" id="ARBA00005417"/>
    </source>
</evidence>
<name>A0ABT8EHN5_9BURK</name>
<dbReference type="PANTHER" id="PTHR43820:SF4">
    <property type="entry name" value="HIGH-AFFINITY BRANCHED-CHAIN AMINO ACID TRANSPORT ATP-BINDING PROTEIN LIVF"/>
    <property type="match status" value="1"/>
</dbReference>
<evidence type="ECO:0000313" key="8">
    <source>
        <dbReference type="Proteomes" id="UP001168613"/>
    </source>
</evidence>
<evidence type="ECO:0000256" key="3">
    <source>
        <dbReference type="ARBA" id="ARBA00022741"/>
    </source>
</evidence>
<comment type="similarity">
    <text evidence="1">Belongs to the ABC transporter superfamily.</text>
</comment>
<dbReference type="Gene3D" id="3.40.50.300">
    <property type="entry name" value="P-loop containing nucleotide triphosphate hydrolases"/>
    <property type="match status" value="1"/>
</dbReference>
<dbReference type="InterPro" id="IPR017871">
    <property type="entry name" value="ABC_transporter-like_CS"/>
</dbReference>
<dbReference type="SUPFAM" id="SSF52540">
    <property type="entry name" value="P-loop containing nucleoside triphosphate hydrolases"/>
    <property type="match status" value="1"/>
</dbReference>
<dbReference type="EMBL" id="JAJHNU010000001">
    <property type="protein sequence ID" value="MDN4120795.1"/>
    <property type="molecule type" value="Genomic_DNA"/>
</dbReference>
<keyword evidence="8" id="KW-1185">Reference proteome</keyword>
<dbReference type="PROSITE" id="PS00211">
    <property type="entry name" value="ABC_TRANSPORTER_1"/>
    <property type="match status" value="1"/>
</dbReference>
<proteinExistence type="inferred from homology"/>
<evidence type="ECO:0000256" key="2">
    <source>
        <dbReference type="ARBA" id="ARBA00022448"/>
    </source>
</evidence>
<keyword evidence="2" id="KW-0813">Transport</keyword>
<dbReference type="InterPro" id="IPR052156">
    <property type="entry name" value="BCAA_Transport_ATP-bd_LivF"/>
</dbReference>
<dbReference type="Proteomes" id="UP001168613">
    <property type="component" value="Unassembled WGS sequence"/>
</dbReference>
<keyword evidence="3" id="KW-0547">Nucleotide-binding</keyword>
<reference evidence="7" key="1">
    <citation type="submission" date="2021-11" db="EMBL/GenBank/DDBJ databases">
        <title>Draft genome sequence of Alcaligenes endophyticus type strain CCUG 75668T.</title>
        <authorList>
            <person name="Salva-Serra F."/>
            <person name="Duran R.E."/>
            <person name="Seeger M."/>
            <person name="Moore E.R.B."/>
            <person name="Jaen-Luchoro D."/>
        </authorList>
    </citation>
    <scope>NUCLEOTIDE SEQUENCE</scope>
    <source>
        <strain evidence="7">CCUG 75668</strain>
    </source>
</reference>
<dbReference type="Pfam" id="PF00005">
    <property type="entry name" value="ABC_tran"/>
    <property type="match status" value="1"/>
</dbReference>
<protein>
    <submittedName>
        <fullName evidence="7">ATP-binding cassette domain-containing protein</fullName>
    </submittedName>
</protein>
<evidence type="ECO:0000313" key="7">
    <source>
        <dbReference type="EMBL" id="MDN4120795.1"/>
    </source>
</evidence>